<comment type="caution">
    <text evidence="5">The sequence shown here is derived from an EMBL/GenBank/DDBJ whole genome shotgun (WGS) entry which is preliminary data.</text>
</comment>
<proteinExistence type="predicted"/>
<protein>
    <submittedName>
        <fullName evidence="5">Helix-turn-helix domain-containing protein</fullName>
    </submittedName>
</protein>
<dbReference type="PANTHER" id="PTHR33204">
    <property type="entry name" value="TRANSCRIPTIONAL REGULATOR, MARR FAMILY"/>
    <property type="match status" value="1"/>
</dbReference>
<sequence length="224" mass="25474">MKYNQFCPVSKAAEIVGERWSLLILRELLMGGRRFSELQRGLGFISPALLTTRLKQFEGHGLVVRRQIKGGRGYEYFPTPACEQLLPVIIALGEWGLCWARENVSEDFDPEMLLLYLERSIDPKNLPGNSTIIRFEFRDLDRQNLWWIVVEGHKVDVCLNDPGREVDVWFTTTLKAMSDVWMGDRTYKDARAAGDLDVQGLPALTRNISSWLTPSVFAASPRAA</sequence>
<keyword evidence="3" id="KW-0804">Transcription</keyword>
<dbReference type="Pfam" id="PF01638">
    <property type="entry name" value="HxlR"/>
    <property type="match status" value="1"/>
</dbReference>
<dbReference type="CDD" id="cd00090">
    <property type="entry name" value="HTH_ARSR"/>
    <property type="match status" value="1"/>
</dbReference>
<dbReference type="Proteomes" id="UP001354971">
    <property type="component" value="Unassembled WGS sequence"/>
</dbReference>
<dbReference type="PROSITE" id="PS51118">
    <property type="entry name" value="HTH_HXLR"/>
    <property type="match status" value="1"/>
</dbReference>
<name>A0ABU7LQ56_9PROT</name>
<dbReference type="SUPFAM" id="SSF46785">
    <property type="entry name" value="Winged helix' DNA-binding domain"/>
    <property type="match status" value="1"/>
</dbReference>
<gene>
    <name evidence="5" type="ORF">V0U79_06630</name>
</gene>
<dbReference type="EMBL" id="JAZDRP010000003">
    <property type="protein sequence ID" value="MEE2526035.1"/>
    <property type="molecule type" value="Genomic_DNA"/>
</dbReference>
<dbReference type="InterPro" id="IPR002577">
    <property type="entry name" value="HTH_HxlR"/>
</dbReference>
<dbReference type="RefSeq" id="WP_330198694.1">
    <property type="nucleotide sequence ID" value="NZ_JAZDRP010000003.1"/>
</dbReference>
<organism evidence="5 6">
    <name type="scientific">Hyphobacterium lacteum</name>
    <dbReference type="NCBI Taxonomy" id="3116575"/>
    <lineage>
        <taxon>Bacteria</taxon>
        <taxon>Pseudomonadati</taxon>
        <taxon>Pseudomonadota</taxon>
        <taxon>Alphaproteobacteria</taxon>
        <taxon>Maricaulales</taxon>
        <taxon>Maricaulaceae</taxon>
        <taxon>Hyphobacterium</taxon>
    </lineage>
</organism>
<dbReference type="PANTHER" id="PTHR33204:SF18">
    <property type="entry name" value="TRANSCRIPTIONAL REGULATORY PROTEIN"/>
    <property type="match status" value="1"/>
</dbReference>
<dbReference type="Gene3D" id="3.30.1050.10">
    <property type="entry name" value="SCP2 sterol-binding domain"/>
    <property type="match status" value="1"/>
</dbReference>
<evidence type="ECO:0000313" key="6">
    <source>
        <dbReference type="Proteomes" id="UP001354971"/>
    </source>
</evidence>
<dbReference type="Gene3D" id="1.10.10.10">
    <property type="entry name" value="Winged helix-like DNA-binding domain superfamily/Winged helix DNA-binding domain"/>
    <property type="match status" value="1"/>
</dbReference>
<dbReference type="SUPFAM" id="SSF55718">
    <property type="entry name" value="SCP-like"/>
    <property type="match status" value="1"/>
</dbReference>
<evidence type="ECO:0000256" key="2">
    <source>
        <dbReference type="ARBA" id="ARBA00023125"/>
    </source>
</evidence>
<feature type="domain" description="HTH hxlR-type" evidence="4">
    <location>
        <begin position="7"/>
        <end position="104"/>
    </location>
</feature>
<evidence type="ECO:0000259" key="4">
    <source>
        <dbReference type="PROSITE" id="PS51118"/>
    </source>
</evidence>
<dbReference type="InterPro" id="IPR036527">
    <property type="entry name" value="SCP2_sterol-bd_dom_sf"/>
</dbReference>
<keyword evidence="6" id="KW-1185">Reference proteome</keyword>
<evidence type="ECO:0000256" key="1">
    <source>
        <dbReference type="ARBA" id="ARBA00023015"/>
    </source>
</evidence>
<dbReference type="InterPro" id="IPR036390">
    <property type="entry name" value="WH_DNA-bd_sf"/>
</dbReference>
<keyword evidence="2" id="KW-0238">DNA-binding</keyword>
<dbReference type="InterPro" id="IPR011991">
    <property type="entry name" value="ArsR-like_HTH"/>
</dbReference>
<reference evidence="5 6" key="1">
    <citation type="submission" date="2024-01" db="EMBL/GenBank/DDBJ databases">
        <title>Hyphobacterium bacterium isolated from marine sediment.</title>
        <authorList>
            <person name="Zhao S."/>
        </authorList>
    </citation>
    <scope>NUCLEOTIDE SEQUENCE [LARGE SCALE GENOMIC DNA]</scope>
    <source>
        <strain evidence="6">HN65</strain>
    </source>
</reference>
<evidence type="ECO:0000256" key="3">
    <source>
        <dbReference type="ARBA" id="ARBA00023163"/>
    </source>
</evidence>
<dbReference type="InterPro" id="IPR036388">
    <property type="entry name" value="WH-like_DNA-bd_sf"/>
</dbReference>
<keyword evidence="1" id="KW-0805">Transcription regulation</keyword>
<evidence type="ECO:0000313" key="5">
    <source>
        <dbReference type="EMBL" id="MEE2526035.1"/>
    </source>
</evidence>
<accession>A0ABU7LQ56</accession>